<gene>
    <name evidence="1" type="ORF">UFOVP29_56</name>
</gene>
<reference evidence="1" key="1">
    <citation type="submission" date="2020-04" db="EMBL/GenBank/DDBJ databases">
        <authorList>
            <person name="Chiriac C."/>
            <person name="Salcher M."/>
            <person name="Ghai R."/>
            <person name="Kavagutti S V."/>
        </authorList>
    </citation>
    <scope>NUCLEOTIDE SEQUENCE</scope>
</reference>
<proteinExistence type="predicted"/>
<dbReference type="EMBL" id="LR796167">
    <property type="protein sequence ID" value="CAB4122705.1"/>
    <property type="molecule type" value="Genomic_DNA"/>
</dbReference>
<protein>
    <submittedName>
        <fullName evidence="1">Uncharacterized protein</fullName>
    </submittedName>
</protein>
<sequence>MGRFIVWSEYKNVNSEISRWMLPLSMTTRLDFRNGDVMPNTWFPHWAQMAFNKLGVDDENMRVTIRRWCDQHCQGDVVAWYWSDVPCLAFELNTDAMSFSLTWQDYILDQGSL</sequence>
<name>A0A6J5KMW8_9CAUD</name>
<organism evidence="1">
    <name type="scientific">uncultured Caudovirales phage</name>
    <dbReference type="NCBI Taxonomy" id="2100421"/>
    <lineage>
        <taxon>Viruses</taxon>
        <taxon>Duplodnaviria</taxon>
        <taxon>Heunggongvirae</taxon>
        <taxon>Uroviricota</taxon>
        <taxon>Caudoviricetes</taxon>
        <taxon>Peduoviridae</taxon>
        <taxon>Maltschvirus</taxon>
        <taxon>Maltschvirus maltsch</taxon>
    </lineage>
</organism>
<accession>A0A6J5KMW8</accession>
<evidence type="ECO:0000313" key="1">
    <source>
        <dbReference type="EMBL" id="CAB4122705.1"/>
    </source>
</evidence>